<feature type="transmembrane region" description="Helical" evidence="7">
    <location>
        <begin position="383"/>
        <end position="406"/>
    </location>
</feature>
<dbReference type="AlphaFoldDB" id="A0AAF0YE47"/>
<gene>
    <name evidence="9" type="primary">prlL_6</name>
    <name evidence="9" type="ORF">LOC62_05G006685</name>
</gene>
<feature type="transmembrane region" description="Helical" evidence="7">
    <location>
        <begin position="439"/>
        <end position="461"/>
    </location>
</feature>
<evidence type="ECO:0000256" key="6">
    <source>
        <dbReference type="SAM" id="MobiDB-lite"/>
    </source>
</evidence>
<feature type="transmembrane region" description="Helical" evidence="7">
    <location>
        <begin position="473"/>
        <end position="493"/>
    </location>
</feature>
<dbReference type="GeneID" id="87809861"/>
<comment type="subcellular location">
    <subcellularLocation>
        <location evidence="1">Membrane</location>
        <topology evidence="1">Multi-pass membrane protein</topology>
    </subcellularLocation>
</comment>
<dbReference type="InterPro" id="IPR011701">
    <property type="entry name" value="MFS"/>
</dbReference>
<reference evidence="9" key="1">
    <citation type="submission" date="2023-10" db="EMBL/GenBank/DDBJ databases">
        <authorList>
            <person name="Noh H."/>
        </authorList>
    </citation>
    <scope>NUCLEOTIDE SEQUENCE</scope>
    <source>
        <strain evidence="9">DUCC4014</strain>
    </source>
</reference>
<evidence type="ECO:0000256" key="5">
    <source>
        <dbReference type="ARBA" id="ARBA00023136"/>
    </source>
</evidence>
<feature type="transmembrane region" description="Helical" evidence="7">
    <location>
        <begin position="413"/>
        <end position="433"/>
    </location>
</feature>
<feature type="transmembrane region" description="Helical" evidence="7">
    <location>
        <begin position="157"/>
        <end position="174"/>
    </location>
</feature>
<dbReference type="PANTHER" id="PTHR43791">
    <property type="entry name" value="PERMEASE-RELATED"/>
    <property type="match status" value="1"/>
</dbReference>
<name>A0AAF0YE47_9TREE</name>
<keyword evidence="5 7" id="KW-0472">Membrane</keyword>
<evidence type="ECO:0000259" key="8">
    <source>
        <dbReference type="PROSITE" id="PS50850"/>
    </source>
</evidence>
<feature type="compositionally biased region" description="Polar residues" evidence="6">
    <location>
        <begin position="1"/>
        <end position="16"/>
    </location>
</feature>
<dbReference type="RefSeq" id="XP_062629192.1">
    <property type="nucleotide sequence ID" value="XM_062773208.1"/>
</dbReference>
<protein>
    <submittedName>
        <fullName evidence="9">MFS transporter prlL</fullName>
    </submittedName>
</protein>
<evidence type="ECO:0000313" key="9">
    <source>
        <dbReference type="EMBL" id="WOO83166.1"/>
    </source>
</evidence>
<proteinExistence type="predicted"/>
<evidence type="ECO:0000256" key="2">
    <source>
        <dbReference type="ARBA" id="ARBA00022448"/>
    </source>
</evidence>
<dbReference type="FunFam" id="1.20.1250.20:FF:000057">
    <property type="entry name" value="MFS general substrate transporter"/>
    <property type="match status" value="1"/>
</dbReference>
<dbReference type="GO" id="GO:0016020">
    <property type="term" value="C:membrane"/>
    <property type="evidence" value="ECO:0007669"/>
    <property type="project" value="UniProtKB-SubCell"/>
</dbReference>
<evidence type="ECO:0000256" key="1">
    <source>
        <dbReference type="ARBA" id="ARBA00004141"/>
    </source>
</evidence>
<organism evidence="9 10">
    <name type="scientific">Vanrija pseudolonga</name>
    <dbReference type="NCBI Taxonomy" id="143232"/>
    <lineage>
        <taxon>Eukaryota</taxon>
        <taxon>Fungi</taxon>
        <taxon>Dikarya</taxon>
        <taxon>Basidiomycota</taxon>
        <taxon>Agaricomycotina</taxon>
        <taxon>Tremellomycetes</taxon>
        <taxon>Trichosporonales</taxon>
        <taxon>Trichosporonaceae</taxon>
        <taxon>Vanrija</taxon>
    </lineage>
</organism>
<dbReference type="PROSITE" id="PS50850">
    <property type="entry name" value="MFS"/>
    <property type="match status" value="1"/>
</dbReference>
<dbReference type="GO" id="GO:0022857">
    <property type="term" value="F:transmembrane transporter activity"/>
    <property type="evidence" value="ECO:0007669"/>
    <property type="project" value="InterPro"/>
</dbReference>
<sequence length="535" mass="58603">MAGIENPQTASQSAAQEGQDKVPHPLNLAETVSHDNGLTKGDGLADEEYIVDPILEAKLVRKIDIRMLPMLWICYMVKRSLAVSRSAERRRHQSSRRAESGREACFGSATHPSIYTAPSQTPNLALIPSLNYLDRTNIGNAYPGGMGEDLHLTSSDYSLVLSIFFVGYLLWEVPSNMMLARSTPRVFLPTIMFVWGAMSLGAKGINSLGGMVAFRFVLGLVEAGFFPGVMLLMSCWYKPAELSKRVAIFWTAALTSGAFGGILAGLIIQSLEGKAGTRGWKWLFIVEGLITVFFATMAFFVLPNYPANTKWLTEEERELAIRRLQSGSNVEEDHVGHLEAFKAACRDPKTWVFVLTYNFINCAGTISYFFPTLMKTLGYSGRMIQFMTVPIYAVSLVVAVVGGIIADKTRQKAFVVLGAAILSTISFIIITTVKNSNVRYAFLCFGAAGIWVAVPVFLSWVVTEFDGREKRAVSIALVNGIGNLSSVYGAFLWDKKYAPSYIPGFATTTVLCGCIAIVVVFARLKWGDKGVAKTS</sequence>
<keyword evidence="2" id="KW-0813">Transport</keyword>
<feature type="transmembrane region" description="Helical" evidence="7">
    <location>
        <begin position="212"/>
        <end position="235"/>
    </location>
</feature>
<feature type="transmembrane region" description="Helical" evidence="7">
    <location>
        <begin position="247"/>
        <end position="268"/>
    </location>
</feature>
<feature type="transmembrane region" description="Helical" evidence="7">
    <location>
        <begin position="186"/>
        <end position="206"/>
    </location>
</feature>
<dbReference type="InterPro" id="IPR036259">
    <property type="entry name" value="MFS_trans_sf"/>
</dbReference>
<feature type="region of interest" description="Disordered" evidence="6">
    <location>
        <begin position="1"/>
        <end position="21"/>
    </location>
</feature>
<dbReference type="Proteomes" id="UP000827549">
    <property type="component" value="Chromosome 5"/>
</dbReference>
<evidence type="ECO:0000313" key="10">
    <source>
        <dbReference type="Proteomes" id="UP000827549"/>
    </source>
</evidence>
<accession>A0AAF0YE47</accession>
<feature type="transmembrane region" description="Helical" evidence="7">
    <location>
        <begin position="280"/>
        <end position="302"/>
    </location>
</feature>
<keyword evidence="3 7" id="KW-0812">Transmembrane</keyword>
<dbReference type="EMBL" id="CP086718">
    <property type="protein sequence ID" value="WOO83166.1"/>
    <property type="molecule type" value="Genomic_DNA"/>
</dbReference>
<feature type="transmembrane region" description="Helical" evidence="7">
    <location>
        <begin position="505"/>
        <end position="524"/>
    </location>
</feature>
<dbReference type="PANTHER" id="PTHR43791:SF38">
    <property type="entry name" value="MAJOR FACILITATOR SUPERFAMILY (MFS) PROFILE DOMAIN-CONTAINING PROTEIN"/>
    <property type="match status" value="1"/>
</dbReference>
<feature type="transmembrane region" description="Helical" evidence="7">
    <location>
        <begin position="351"/>
        <end position="371"/>
    </location>
</feature>
<keyword evidence="10" id="KW-1185">Reference proteome</keyword>
<dbReference type="Pfam" id="PF07690">
    <property type="entry name" value="MFS_1"/>
    <property type="match status" value="1"/>
</dbReference>
<evidence type="ECO:0000256" key="4">
    <source>
        <dbReference type="ARBA" id="ARBA00022989"/>
    </source>
</evidence>
<dbReference type="InterPro" id="IPR020846">
    <property type="entry name" value="MFS_dom"/>
</dbReference>
<dbReference type="Gene3D" id="1.20.1250.20">
    <property type="entry name" value="MFS general substrate transporter like domains"/>
    <property type="match status" value="2"/>
</dbReference>
<dbReference type="SUPFAM" id="SSF103473">
    <property type="entry name" value="MFS general substrate transporter"/>
    <property type="match status" value="1"/>
</dbReference>
<keyword evidence="4 7" id="KW-1133">Transmembrane helix</keyword>
<evidence type="ECO:0000256" key="3">
    <source>
        <dbReference type="ARBA" id="ARBA00022692"/>
    </source>
</evidence>
<feature type="domain" description="Major facilitator superfamily (MFS) profile" evidence="8">
    <location>
        <begin position="120"/>
        <end position="525"/>
    </location>
</feature>
<evidence type="ECO:0000256" key="7">
    <source>
        <dbReference type="SAM" id="Phobius"/>
    </source>
</evidence>